<name>A0ABY7EG33_MYAAR</name>
<dbReference type="InterPro" id="IPR021966">
    <property type="entry name" value="SF3a60_bindingd"/>
</dbReference>
<keyword evidence="7" id="KW-0862">Zinc</keyword>
<evidence type="ECO:0000256" key="7">
    <source>
        <dbReference type="ARBA" id="ARBA00022833"/>
    </source>
</evidence>
<dbReference type="InterPro" id="IPR000690">
    <property type="entry name" value="Matrin/U1-C_Znf_C2H2"/>
</dbReference>
<keyword evidence="13" id="KW-1185">Reference proteome</keyword>
<dbReference type="Pfam" id="PF16837">
    <property type="entry name" value="SF3A3"/>
    <property type="match status" value="1"/>
</dbReference>
<organism evidence="12 13">
    <name type="scientific">Mya arenaria</name>
    <name type="common">Soft-shell clam</name>
    <dbReference type="NCBI Taxonomy" id="6604"/>
    <lineage>
        <taxon>Eukaryota</taxon>
        <taxon>Metazoa</taxon>
        <taxon>Spiralia</taxon>
        <taxon>Lophotrochozoa</taxon>
        <taxon>Mollusca</taxon>
        <taxon>Bivalvia</taxon>
        <taxon>Autobranchia</taxon>
        <taxon>Heteroconchia</taxon>
        <taxon>Euheterodonta</taxon>
        <taxon>Imparidentia</taxon>
        <taxon>Neoheterodontei</taxon>
        <taxon>Myida</taxon>
        <taxon>Myoidea</taxon>
        <taxon>Myidae</taxon>
        <taxon>Mya</taxon>
    </lineage>
</organism>
<dbReference type="PROSITE" id="PS50171">
    <property type="entry name" value="ZF_MATRIN"/>
    <property type="match status" value="1"/>
</dbReference>
<feature type="domain" description="Matrin-type" evidence="11">
    <location>
        <begin position="362"/>
        <end position="393"/>
    </location>
</feature>
<evidence type="ECO:0000313" key="13">
    <source>
        <dbReference type="Proteomes" id="UP001164746"/>
    </source>
</evidence>
<feature type="compositionally biased region" description="Basic and acidic residues" evidence="10">
    <location>
        <begin position="302"/>
        <end position="311"/>
    </location>
</feature>
<dbReference type="InterPro" id="IPR031774">
    <property type="entry name" value="SF3A3_dom"/>
</dbReference>
<sequence length="429" mass="50442">METLLEQQRRYHEERERLMDSMTKEMLQPAKPGRDHINKDHRTRNLLRKEEVQALYGPNEFQEFYSRLKQLKDFHRKHPNEISVPMSMEFDEINKMRENADDNTNMVEFSDEEGYGKYLDLHECHTHFINLKGMEKIDYISYLSTFDHLFDVPKERKNAAYKEYLQYLLEYLEMYVQRIKPILDINKEMRTVLAEFEQQFSEGHFPGWPELASLGLDRLKSALMALGLKCGGTLEERAQRLFSTKGKRLEDLDPAMFAKSKPGRAGKARESEKQREIAGLEAQVYRFSELLSEQRAATRENVIRKQARTGEEREESDDEDTMADSDDDDDDVPYNPKNLPLGWDGKPIPYWLYKLHGLNISYQCEICCNVIYKGPKAFQRHFAEWRHAHGMRCLGIPNTAHFANEEFEDSIGNVVNKKTYEDMKRQGLL</sequence>
<protein>
    <submittedName>
        <fullName evidence="12">SF3A3-like protein</fullName>
    </submittedName>
</protein>
<proteinExistence type="inferred from homology"/>
<dbReference type="InterPro" id="IPR051421">
    <property type="entry name" value="RNA_Proc_DNA_Dmg_Regulator"/>
</dbReference>
<reference evidence="12" key="1">
    <citation type="submission" date="2022-11" db="EMBL/GenBank/DDBJ databases">
        <title>Centuries of genome instability and evolution in soft-shell clam transmissible cancer (bioRxiv).</title>
        <authorList>
            <person name="Hart S.F.M."/>
            <person name="Yonemitsu M.A."/>
            <person name="Giersch R.M."/>
            <person name="Beal B.F."/>
            <person name="Arriagada G."/>
            <person name="Davis B.W."/>
            <person name="Ostrander E.A."/>
            <person name="Goff S.P."/>
            <person name="Metzger M.J."/>
        </authorList>
    </citation>
    <scope>NUCLEOTIDE SEQUENCE</scope>
    <source>
        <strain evidence="12">MELC-2E11</strain>
        <tissue evidence="12">Siphon/mantle</tissue>
    </source>
</reference>
<feature type="compositionally biased region" description="Acidic residues" evidence="10">
    <location>
        <begin position="312"/>
        <end position="332"/>
    </location>
</feature>
<evidence type="ECO:0000313" key="12">
    <source>
        <dbReference type="EMBL" id="WAR08983.1"/>
    </source>
</evidence>
<gene>
    <name evidence="12" type="ORF">MAR_018941</name>
</gene>
<dbReference type="Proteomes" id="UP001164746">
    <property type="component" value="Chromosome 6"/>
</dbReference>
<dbReference type="PANTHER" id="PTHR12786">
    <property type="entry name" value="SPLICING FACTOR SF3A-RELATED"/>
    <property type="match status" value="1"/>
</dbReference>
<evidence type="ECO:0000256" key="3">
    <source>
        <dbReference type="ARBA" id="ARBA00022553"/>
    </source>
</evidence>
<keyword evidence="8" id="KW-0508">mRNA splicing</keyword>
<dbReference type="PANTHER" id="PTHR12786:SF2">
    <property type="entry name" value="SPLICING FACTOR 3A SUBUNIT 3"/>
    <property type="match status" value="1"/>
</dbReference>
<dbReference type="Pfam" id="PF11931">
    <property type="entry name" value="SF3a60_Prp9_C"/>
    <property type="match status" value="1"/>
</dbReference>
<evidence type="ECO:0000256" key="8">
    <source>
        <dbReference type="ARBA" id="ARBA00023187"/>
    </source>
</evidence>
<evidence type="ECO:0000256" key="6">
    <source>
        <dbReference type="ARBA" id="ARBA00022771"/>
    </source>
</evidence>
<dbReference type="EMBL" id="CP111017">
    <property type="protein sequence ID" value="WAR08983.1"/>
    <property type="molecule type" value="Genomic_DNA"/>
</dbReference>
<evidence type="ECO:0000256" key="4">
    <source>
        <dbReference type="ARBA" id="ARBA00022664"/>
    </source>
</evidence>
<evidence type="ECO:0000256" key="2">
    <source>
        <dbReference type="ARBA" id="ARBA00008776"/>
    </source>
</evidence>
<keyword evidence="6" id="KW-0863">Zinc-finger</keyword>
<dbReference type="InterPro" id="IPR024598">
    <property type="entry name" value="SF3a60/Prp9_C"/>
</dbReference>
<comment type="similarity">
    <text evidence="2">Belongs to the SF3A3 family.</text>
</comment>
<keyword evidence="4" id="KW-0507">mRNA processing</keyword>
<evidence type="ECO:0000259" key="11">
    <source>
        <dbReference type="PROSITE" id="PS50171"/>
    </source>
</evidence>
<dbReference type="Pfam" id="PF12108">
    <property type="entry name" value="SF3a60_bindingd"/>
    <property type="match status" value="1"/>
</dbReference>
<feature type="region of interest" description="Disordered" evidence="10">
    <location>
        <begin position="302"/>
        <end position="338"/>
    </location>
</feature>
<dbReference type="InterPro" id="IPR025086">
    <property type="entry name" value="SDE2/SF3A3_SAP"/>
</dbReference>
<evidence type="ECO:0000256" key="10">
    <source>
        <dbReference type="SAM" id="MobiDB-lite"/>
    </source>
</evidence>
<keyword evidence="9" id="KW-0539">Nucleus</keyword>
<evidence type="ECO:0000256" key="1">
    <source>
        <dbReference type="ARBA" id="ARBA00004123"/>
    </source>
</evidence>
<keyword evidence="3" id="KW-0597">Phosphoprotein</keyword>
<evidence type="ECO:0000256" key="5">
    <source>
        <dbReference type="ARBA" id="ARBA00022723"/>
    </source>
</evidence>
<accession>A0ABY7EG33</accession>
<dbReference type="Pfam" id="PF13297">
    <property type="entry name" value="SDE2_2C"/>
    <property type="match status" value="1"/>
</dbReference>
<keyword evidence="5" id="KW-0479">Metal-binding</keyword>
<evidence type="ECO:0000256" key="9">
    <source>
        <dbReference type="ARBA" id="ARBA00023242"/>
    </source>
</evidence>
<comment type="subcellular location">
    <subcellularLocation>
        <location evidence="1">Nucleus</location>
    </subcellularLocation>
</comment>